<protein>
    <submittedName>
        <fullName evidence="1">Uncharacterized protein</fullName>
    </submittedName>
</protein>
<comment type="caution">
    <text evidence="1">The sequence shown here is derived from an EMBL/GenBank/DDBJ whole genome shotgun (WGS) entry which is preliminary data.</text>
</comment>
<feature type="non-terminal residue" evidence="1">
    <location>
        <position position="51"/>
    </location>
</feature>
<reference evidence="1 2" key="1">
    <citation type="submission" date="2024-05" db="EMBL/GenBank/DDBJ databases">
        <title>Genome sequencing and assembly of Indian major carp, Cirrhinus mrigala (Hamilton, 1822).</title>
        <authorList>
            <person name="Mohindra V."/>
            <person name="Chowdhury L.M."/>
            <person name="Lal K."/>
            <person name="Jena J.K."/>
        </authorList>
    </citation>
    <scope>NUCLEOTIDE SEQUENCE [LARGE SCALE GENOMIC DNA]</scope>
    <source>
        <strain evidence="1">CM1030</strain>
        <tissue evidence="1">Blood</tissue>
    </source>
</reference>
<dbReference type="AlphaFoldDB" id="A0ABD0PM80"/>
<accession>A0ABD0PM80</accession>
<evidence type="ECO:0000313" key="2">
    <source>
        <dbReference type="Proteomes" id="UP001529510"/>
    </source>
</evidence>
<keyword evidence="2" id="KW-1185">Reference proteome</keyword>
<name>A0ABD0PM80_CIRMR</name>
<evidence type="ECO:0000313" key="1">
    <source>
        <dbReference type="EMBL" id="KAL0174835.1"/>
    </source>
</evidence>
<organism evidence="1 2">
    <name type="scientific">Cirrhinus mrigala</name>
    <name type="common">Mrigala</name>
    <dbReference type="NCBI Taxonomy" id="683832"/>
    <lineage>
        <taxon>Eukaryota</taxon>
        <taxon>Metazoa</taxon>
        <taxon>Chordata</taxon>
        <taxon>Craniata</taxon>
        <taxon>Vertebrata</taxon>
        <taxon>Euteleostomi</taxon>
        <taxon>Actinopterygii</taxon>
        <taxon>Neopterygii</taxon>
        <taxon>Teleostei</taxon>
        <taxon>Ostariophysi</taxon>
        <taxon>Cypriniformes</taxon>
        <taxon>Cyprinidae</taxon>
        <taxon>Labeoninae</taxon>
        <taxon>Labeonini</taxon>
        <taxon>Cirrhinus</taxon>
    </lineage>
</organism>
<proteinExistence type="predicted"/>
<sequence>MRNRHRGSNLGLLLLASQVFQLGIDNIPPVTLATLGLNVYLFLFPVKPLLQ</sequence>
<dbReference type="EMBL" id="JAMKFB020000015">
    <property type="protein sequence ID" value="KAL0174835.1"/>
    <property type="molecule type" value="Genomic_DNA"/>
</dbReference>
<dbReference type="Proteomes" id="UP001529510">
    <property type="component" value="Unassembled WGS sequence"/>
</dbReference>
<gene>
    <name evidence="1" type="ORF">M9458_030803</name>
</gene>